<evidence type="ECO:0000259" key="9">
    <source>
        <dbReference type="Pfam" id="PF00482"/>
    </source>
</evidence>
<comment type="subcellular location">
    <subcellularLocation>
        <location evidence="1">Cell inner membrane</location>
        <topology evidence="1">Multi-pass membrane protein</topology>
    </subcellularLocation>
</comment>
<reference evidence="10 11" key="1">
    <citation type="submission" date="2018-07" db="EMBL/GenBank/DDBJ databases">
        <title>Motiliproteus coralliicola sp. nov., a bacterium isolated from Coral.</title>
        <authorList>
            <person name="Wang G."/>
        </authorList>
    </citation>
    <scope>NUCLEOTIDE SEQUENCE [LARGE SCALE GENOMIC DNA]</scope>
    <source>
        <strain evidence="10 11">C34</strain>
    </source>
</reference>
<proteinExistence type="inferred from homology"/>
<keyword evidence="7 8" id="KW-0472">Membrane</keyword>
<evidence type="ECO:0000256" key="2">
    <source>
        <dbReference type="ARBA" id="ARBA00005745"/>
    </source>
</evidence>
<feature type="transmembrane region" description="Helical" evidence="8">
    <location>
        <begin position="232"/>
        <end position="252"/>
    </location>
</feature>
<keyword evidence="6 8" id="KW-1133">Transmembrane helix</keyword>
<dbReference type="RefSeq" id="WP_114696478.1">
    <property type="nucleotide sequence ID" value="NZ_QQOH01000004.1"/>
</dbReference>
<evidence type="ECO:0000256" key="8">
    <source>
        <dbReference type="SAM" id="Phobius"/>
    </source>
</evidence>
<dbReference type="GO" id="GO:0005886">
    <property type="term" value="C:plasma membrane"/>
    <property type="evidence" value="ECO:0007669"/>
    <property type="project" value="UniProtKB-SubCell"/>
</dbReference>
<sequence>MPQFSFKGRNASGELVAGKQEAASAAQLASLLADKHITPISIEQAKGEAKGQPGKKPGDIEIGMPKFLQRVSLDELIIFSRQMYSLTKAGVPITRAIRGLALSVRNPLLGEILSAIADDLEQGHTLSSAFSKHPKAFSNLYVSLIHVGENTGNLDQAFAEVAKHLELERTTRKNIKSATRYPLFVIIALVGAMFVINLFVIPAFAGVFNSLGAELPWQTQLLISISNFTIDYWYLIFGGLIVAIVAFLRYISTDNGRFRWDRSKLKLPVVGSLFYRIILGRFCRTFALVMRAGIPIEQGLAIVAGAVGNRYIGDKVQGMRRGIERGESFTRTAQQADMFSPLVLQMMAVGEETGGVDELLEESADFYEQEVEYDLKGLASAIEPILIVAIGIMVLVLALGVFLPLWELNSSVNR</sequence>
<keyword evidence="3" id="KW-1003">Cell membrane</keyword>
<name>A0A369WC22_9GAMM</name>
<dbReference type="GO" id="GO:0015628">
    <property type="term" value="P:protein secretion by the type II secretion system"/>
    <property type="evidence" value="ECO:0007669"/>
    <property type="project" value="TreeGrafter"/>
</dbReference>
<evidence type="ECO:0000256" key="3">
    <source>
        <dbReference type="ARBA" id="ARBA00022475"/>
    </source>
</evidence>
<keyword evidence="5 8" id="KW-0812">Transmembrane</keyword>
<dbReference type="PANTHER" id="PTHR30012">
    <property type="entry name" value="GENERAL SECRETION PATHWAY PROTEIN"/>
    <property type="match status" value="1"/>
</dbReference>
<keyword evidence="11" id="KW-1185">Reference proteome</keyword>
<protein>
    <submittedName>
        <fullName evidence="10">Type II secretion system F family protein</fullName>
    </submittedName>
</protein>
<comment type="similarity">
    <text evidence="2">Belongs to the GSP F family.</text>
</comment>
<evidence type="ECO:0000256" key="1">
    <source>
        <dbReference type="ARBA" id="ARBA00004429"/>
    </source>
</evidence>
<evidence type="ECO:0000256" key="4">
    <source>
        <dbReference type="ARBA" id="ARBA00022519"/>
    </source>
</evidence>
<dbReference type="InterPro" id="IPR042094">
    <property type="entry name" value="T2SS_GspF_sf"/>
</dbReference>
<evidence type="ECO:0000256" key="7">
    <source>
        <dbReference type="ARBA" id="ARBA00023136"/>
    </source>
</evidence>
<dbReference type="PRINTS" id="PR00812">
    <property type="entry name" value="BCTERIALGSPF"/>
</dbReference>
<feature type="domain" description="Type II secretion system protein GspF" evidence="9">
    <location>
        <begin position="282"/>
        <end position="404"/>
    </location>
</feature>
<comment type="caution">
    <text evidence="10">The sequence shown here is derived from an EMBL/GenBank/DDBJ whole genome shotgun (WGS) entry which is preliminary data.</text>
</comment>
<dbReference type="Gene3D" id="1.20.81.30">
    <property type="entry name" value="Type II secretion system (T2SS), domain F"/>
    <property type="match status" value="2"/>
</dbReference>
<keyword evidence="4" id="KW-0997">Cell inner membrane</keyword>
<dbReference type="Proteomes" id="UP000253769">
    <property type="component" value="Unassembled WGS sequence"/>
</dbReference>
<evidence type="ECO:0000313" key="10">
    <source>
        <dbReference type="EMBL" id="RDE18863.1"/>
    </source>
</evidence>
<feature type="transmembrane region" description="Helical" evidence="8">
    <location>
        <begin position="385"/>
        <end position="406"/>
    </location>
</feature>
<dbReference type="InterPro" id="IPR003004">
    <property type="entry name" value="GspF/PilC"/>
</dbReference>
<dbReference type="OrthoDB" id="9805682at2"/>
<gene>
    <name evidence="10" type="ORF">DV711_14695</name>
</gene>
<evidence type="ECO:0000256" key="6">
    <source>
        <dbReference type="ARBA" id="ARBA00022989"/>
    </source>
</evidence>
<evidence type="ECO:0000313" key="11">
    <source>
        <dbReference type="Proteomes" id="UP000253769"/>
    </source>
</evidence>
<dbReference type="Pfam" id="PF00482">
    <property type="entry name" value="T2SSF"/>
    <property type="match status" value="2"/>
</dbReference>
<accession>A0A369WC22</accession>
<dbReference type="PANTHER" id="PTHR30012:SF4">
    <property type="entry name" value="MSHA BIOGENESIS PROTEIN MSHG"/>
    <property type="match status" value="1"/>
</dbReference>
<dbReference type="AlphaFoldDB" id="A0A369WC22"/>
<evidence type="ECO:0000256" key="5">
    <source>
        <dbReference type="ARBA" id="ARBA00022692"/>
    </source>
</evidence>
<dbReference type="FunFam" id="1.20.81.30:FF:000001">
    <property type="entry name" value="Type II secretion system protein F"/>
    <property type="match status" value="2"/>
</dbReference>
<feature type="domain" description="Type II secretion system protein GspF" evidence="9">
    <location>
        <begin position="79"/>
        <end position="202"/>
    </location>
</feature>
<organism evidence="10 11">
    <name type="scientific">Motiliproteus coralliicola</name>
    <dbReference type="NCBI Taxonomy" id="2283196"/>
    <lineage>
        <taxon>Bacteria</taxon>
        <taxon>Pseudomonadati</taxon>
        <taxon>Pseudomonadota</taxon>
        <taxon>Gammaproteobacteria</taxon>
        <taxon>Oceanospirillales</taxon>
        <taxon>Oceanospirillaceae</taxon>
        <taxon>Motiliproteus</taxon>
    </lineage>
</organism>
<dbReference type="InterPro" id="IPR018076">
    <property type="entry name" value="T2SS_GspF_dom"/>
</dbReference>
<feature type="transmembrane region" description="Helical" evidence="8">
    <location>
        <begin position="181"/>
        <end position="212"/>
    </location>
</feature>
<dbReference type="EMBL" id="QQOH01000004">
    <property type="protein sequence ID" value="RDE18863.1"/>
    <property type="molecule type" value="Genomic_DNA"/>
</dbReference>